<evidence type="ECO:0000259" key="3">
    <source>
        <dbReference type="Pfam" id="PF13349"/>
    </source>
</evidence>
<gene>
    <name evidence="4" type="ORF">GCM10010191_68830</name>
</gene>
<name>A0ABP5X593_9ACTN</name>
<feature type="signal peptide" evidence="2">
    <location>
        <begin position="1"/>
        <end position="29"/>
    </location>
</feature>
<dbReference type="EMBL" id="BAAARW010000026">
    <property type="protein sequence ID" value="GAA2442733.1"/>
    <property type="molecule type" value="Genomic_DNA"/>
</dbReference>
<feature type="chain" id="PRO_5046461161" evidence="2">
    <location>
        <begin position="30"/>
        <end position="252"/>
    </location>
</feature>
<keyword evidence="5" id="KW-1185">Reference proteome</keyword>
<protein>
    <submittedName>
        <fullName evidence="4">DUF4097 family beta strand repeat-containing protein</fullName>
    </submittedName>
</protein>
<feature type="domain" description="DUF4097" evidence="3">
    <location>
        <begin position="116"/>
        <end position="248"/>
    </location>
</feature>
<dbReference type="RefSeq" id="WP_344594681.1">
    <property type="nucleotide sequence ID" value="NZ_BAAARW010000026.1"/>
</dbReference>
<reference evidence="5" key="1">
    <citation type="journal article" date="2019" name="Int. J. Syst. Evol. Microbiol.">
        <title>The Global Catalogue of Microorganisms (GCM) 10K type strain sequencing project: providing services to taxonomists for standard genome sequencing and annotation.</title>
        <authorList>
            <consortium name="The Broad Institute Genomics Platform"/>
            <consortium name="The Broad Institute Genome Sequencing Center for Infectious Disease"/>
            <person name="Wu L."/>
            <person name="Ma J."/>
        </authorList>
    </citation>
    <scope>NUCLEOTIDE SEQUENCE [LARGE SCALE GENOMIC DNA]</scope>
    <source>
        <strain evidence="5">JCM 3325</strain>
    </source>
</reference>
<comment type="caution">
    <text evidence="4">The sequence shown here is derived from an EMBL/GenBank/DDBJ whole genome shotgun (WGS) entry which is preliminary data.</text>
</comment>
<evidence type="ECO:0000313" key="5">
    <source>
        <dbReference type="Proteomes" id="UP001501231"/>
    </source>
</evidence>
<accession>A0ABP5X593</accession>
<sequence length="252" mass="26501">MITSYRRPLVRTAGALLALASLTACGASADDAAPEQRDFGPVGDRLTIVMDNGDLDVRPADVDRVRVTRRFTRWSVVGTKPAAKWTINGDRLTLATDCGGLIGGCEVRYRVLVPRKAALSIEGENGKISATGFGTALRIRGDNGAITVNGSTGPLDLGSENGELRATATRSARVSATSQSGKVTLSFDAVPQQVLTTTENGEVTVEVPRATYKVTTTTDSGEVRAGVPADPASPRTITARTENGSITLNTRR</sequence>
<dbReference type="PROSITE" id="PS51257">
    <property type="entry name" value="PROKAR_LIPOPROTEIN"/>
    <property type="match status" value="1"/>
</dbReference>
<dbReference type="InterPro" id="IPR025164">
    <property type="entry name" value="Toastrack_DUF4097"/>
</dbReference>
<feature type="compositionally biased region" description="Polar residues" evidence="1">
    <location>
        <begin position="235"/>
        <end position="252"/>
    </location>
</feature>
<keyword evidence="2" id="KW-0732">Signal</keyword>
<evidence type="ECO:0000256" key="1">
    <source>
        <dbReference type="SAM" id="MobiDB-lite"/>
    </source>
</evidence>
<feature type="region of interest" description="Disordered" evidence="1">
    <location>
        <begin position="218"/>
        <end position="252"/>
    </location>
</feature>
<organism evidence="4 5">
    <name type="scientific">Actinomadura vinacea</name>
    <dbReference type="NCBI Taxonomy" id="115336"/>
    <lineage>
        <taxon>Bacteria</taxon>
        <taxon>Bacillati</taxon>
        <taxon>Actinomycetota</taxon>
        <taxon>Actinomycetes</taxon>
        <taxon>Streptosporangiales</taxon>
        <taxon>Thermomonosporaceae</taxon>
        <taxon>Actinomadura</taxon>
    </lineage>
</organism>
<proteinExistence type="predicted"/>
<evidence type="ECO:0000256" key="2">
    <source>
        <dbReference type="SAM" id="SignalP"/>
    </source>
</evidence>
<dbReference type="Proteomes" id="UP001501231">
    <property type="component" value="Unassembled WGS sequence"/>
</dbReference>
<dbReference type="Pfam" id="PF13349">
    <property type="entry name" value="DUF4097"/>
    <property type="match status" value="1"/>
</dbReference>
<evidence type="ECO:0000313" key="4">
    <source>
        <dbReference type="EMBL" id="GAA2442733.1"/>
    </source>
</evidence>